<feature type="repeat" description="TPR" evidence="1">
    <location>
        <begin position="195"/>
        <end position="228"/>
    </location>
</feature>
<feature type="repeat" description="TPR" evidence="1">
    <location>
        <begin position="70"/>
        <end position="103"/>
    </location>
</feature>
<keyword evidence="1" id="KW-0802">TPR repeat</keyword>
<dbReference type="Gene3D" id="3.40.50.2000">
    <property type="entry name" value="Glycogen Phosphorylase B"/>
    <property type="match status" value="1"/>
</dbReference>
<dbReference type="Pfam" id="PF00515">
    <property type="entry name" value="TPR_1"/>
    <property type="match status" value="1"/>
</dbReference>
<evidence type="ECO:0000313" key="4">
    <source>
        <dbReference type="Proteomes" id="UP000767446"/>
    </source>
</evidence>
<feature type="repeat" description="TPR" evidence="1">
    <location>
        <begin position="139"/>
        <end position="172"/>
    </location>
</feature>
<sequence length="1055" mass="119580">MGANSGSYLKLAVEKYLSLGRLEAALAVCQANTQDALAYKLMGDIYEKMGDWEQAQESYHQALKLQPDWGEVYESWGNLKIGQGKWHSAIKLYEQALACKPGSALIYRNLARAWSKLGRKQQANSYLYQAVRKNAGAAAEELLGLGDDHLAEGKWHKALDCYSRAGQKNPQLAATAQEKIIHCYYAQLKQDPENTRAVLLLGRKLEQLGRLTEAVAVYKEASKINPDLGKLKLHLGNVFLQLGRFQEAAEAYSQAVVLNPQEAWYHYGLGKALAKMGDWKGAAKAYEQAIAIFPDFHWSHYGLGEALKHLNQEKEAKKSFHQGRQLAPELPWFLGRDERETKDPDKYLHLGNLLVRQGKYLEAIKVYDLGLSFEAENDLLGWQLRNTYAMHNREFAYPVEMIEHLRPVEPVPLTLNTSDKPVVSIIIPVYGKVHYTYNCIRSLKAVMDGSIPYEVIVMDDHSPDNTREVLAEIKGIRYVYNEENLGFLGSCNKGGGLAKGEYIFLLNNDTVVMPNCLEEMLETFKNVPDAGFVGAKFLYGNGQLQEAGGIFWQDGSAWNYGRMDQPNKPEYCYLREVDYCSGAGIMLPKWLWDEIGGFDVRYTPAYYEDSDLAFAVKKAGYKVLYQPLAQIVHFEGISSGTDVTKGVKKYQVVNQEKFFGKWEKDLQNFRKNGEEPLKERERKIQKRLLMLDATILTPDQDSGSVTAVNLIKIFQQLGYKVTFAPDNLLYDAKYTTELQRIGVECLYCSYVTDIKEYLRTYGWMYDVVYISRMGVAHKYMDAVKELAPQAKIIYDTVDLHFLRERRQAELTKDKEVAKQAERSKEIELELMRKADFSLVVSMKEREMLKEEFPDIKNVGFFHMPREIYGSATSFEERENLVFIGGFRHTPNVDAMVHFVKEVLPLVKEEIKNIKLYIIGAEAPGEILDLASESVAVLGHMPEITDYFNRVKMSVAPLRYGAGIKGKILTSLSYGVPVIATSIAAEGMGLEAGREVLIGDTAENFAEQVIRLYNDASLWNQMSRNAIETMKKGYSMAAVVSWFDDFLKQLAGEEKE</sequence>
<dbReference type="Pfam" id="PF00535">
    <property type="entry name" value="Glycos_transf_2"/>
    <property type="match status" value="1"/>
</dbReference>
<reference evidence="3" key="1">
    <citation type="submission" date="2021-02" db="EMBL/GenBank/DDBJ databases">
        <title>Metagenome analyses of Stigonema ocellatum DSM 106950, Chlorogloea purpurea SAG 13.99 and Gomphosphaeria aponina DSM 107014.</title>
        <authorList>
            <person name="Marter P."/>
            <person name="Huang S."/>
        </authorList>
    </citation>
    <scope>NUCLEOTIDE SEQUENCE</scope>
    <source>
        <strain evidence="3">JP213</strain>
    </source>
</reference>
<feature type="repeat" description="TPR" evidence="1">
    <location>
        <begin position="344"/>
        <end position="377"/>
    </location>
</feature>
<dbReference type="SUPFAM" id="SSF48452">
    <property type="entry name" value="TPR-like"/>
    <property type="match status" value="1"/>
</dbReference>
<dbReference type="Pfam" id="PF13414">
    <property type="entry name" value="TPR_11"/>
    <property type="match status" value="1"/>
</dbReference>
<evidence type="ECO:0000256" key="1">
    <source>
        <dbReference type="PROSITE-ProRule" id="PRU00339"/>
    </source>
</evidence>
<dbReference type="Proteomes" id="UP000767446">
    <property type="component" value="Unassembled WGS sequence"/>
</dbReference>
<dbReference type="SMART" id="SM00028">
    <property type="entry name" value="TPR"/>
    <property type="match status" value="9"/>
</dbReference>
<accession>A0A941GX94</accession>
<dbReference type="InterPro" id="IPR001173">
    <property type="entry name" value="Glyco_trans_2-like"/>
</dbReference>
<feature type="repeat" description="TPR" evidence="1">
    <location>
        <begin position="263"/>
        <end position="296"/>
    </location>
</feature>
<dbReference type="SUPFAM" id="SSF53756">
    <property type="entry name" value="UDP-Glycosyltransferase/glycogen phosphorylase"/>
    <property type="match status" value="1"/>
</dbReference>
<dbReference type="PANTHER" id="PTHR43179">
    <property type="entry name" value="RHAMNOSYLTRANSFERASE WBBL"/>
    <property type="match status" value="1"/>
</dbReference>
<dbReference type="PANTHER" id="PTHR43179:SF7">
    <property type="entry name" value="RHAMNOSYLTRANSFERASE WBBL"/>
    <property type="match status" value="1"/>
</dbReference>
<proteinExistence type="predicted"/>
<feature type="domain" description="Glycosyltransferase 2-like" evidence="2">
    <location>
        <begin position="424"/>
        <end position="548"/>
    </location>
</feature>
<dbReference type="InterPro" id="IPR019734">
    <property type="entry name" value="TPR_rpt"/>
</dbReference>
<dbReference type="InterPro" id="IPR029044">
    <property type="entry name" value="Nucleotide-diphossugar_trans"/>
</dbReference>
<dbReference type="Gene3D" id="3.90.550.10">
    <property type="entry name" value="Spore Coat Polysaccharide Biosynthesis Protein SpsA, Chain A"/>
    <property type="match status" value="1"/>
</dbReference>
<comment type="caution">
    <text evidence="3">The sequence shown here is derived from an EMBL/GenBank/DDBJ whole genome shotgun (WGS) entry which is preliminary data.</text>
</comment>
<organism evidence="3 4">
    <name type="scientific">Gomphosphaeria aponina SAG 52.96 = DSM 107014</name>
    <dbReference type="NCBI Taxonomy" id="1521640"/>
    <lineage>
        <taxon>Bacteria</taxon>
        <taxon>Bacillati</taxon>
        <taxon>Cyanobacteriota</taxon>
        <taxon>Cyanophyceae</taxon>
        <taxon>Oscillatoriophycideae</taxon>
        <taxon>Chroococcales</taxon>
        <taxon>Gomphosphaeriaceae</taxon>
        <taxon>Gomphosphaeria</taxon>
    </lineage>
</organism>
<evidence type="ECO:0000313" key="3">
    <source>
        <dbReference type="EMBL" id="MBR8827333.1"/>
    </source>
</evidence>
<feature type="repeat" description="TPR" evidence="1">
    <location>
        <begin position="229"/>
        <end position="262"/>
    </location>
</feature>
<protein>
    <submittedName>
        <fullName evidence="3">Tetratricopeptide repeat protein</fullName>
    </submittedName>
</protein>
<name>A0A941GX94_9CHRO</name>
<dbReference type="EMBL" id="JADQBC010000027">
    <property type="protein sequence ID" value="MBR8827333.1"/>
    <property type="molecule type" value="Genomic_DNA"/>
</dbReference>
<dbReference type="InterPro" id="IPR011990">
    <property type="entry name" value="TPR-like_helical_dom_sf"/>
</dbReference>
<dbReference type="Gene3D" id="1.25.40.10">
    <property type="entry name" value="Tetratricopeptide repeat domain"/>
    <property type="match status" value="2"/>
</dbReference>
<dbReference type="SUPFAM" id="SSF53448">
    <property type="entry name" value="Nucleotide-diphospho-sugar transferases"/>
    <property type="match status" value="1"/>
</dbReference>
<feature type="repeat" description="TPR" evidence="1">
    <location>
        <begin position="36"/>
        <end position="69"/>
    </location>
</feature>
<dbReference type="CDD" id="cd04186">
    <property type="entry name" value="GT_2_like_c"/>
    <property type="match status" value="1"/>
</dbReference>
<gene>
    <name evidence="3" type="ORF">DSM107014_05405</name>
</gene>
<dbReference type="CDD" id="cd03801">
    <property type="entry name" value="GT4_PimA-like"/>
    <property type="match status" value="1"/>
</dbReference>
<evidence type="ECO:0000259" key="2">
    <source>
        <dbReference type="Pfam" id="PF00535"/>
    </source>
</evidence>
<dbReference type="PROSITE" id="PS50005">
    <property type="entry name" value="TPR"/>
    <property type="match status" value="7"/>
</dbReference>
<dbReference type="Pfam" id="PF13432">
    <property type="entry name" value="TPR_16"/>
    <property type="match status" value="2"/>
</dbReference>
<dbReference type="PROSITE" id="PS50293">
    <property type="entry name" value="TPR_REGION"/>
    <property type="match status" value="2"/>
</dbReference>
<dbReference type="AlphaFoldDB" id="A0A941GX94"/>
<dbReference type="Pfam" id="PF13692">
    <property type="entry name" value="Glyco_trans_1_4"/>
    <property type="match status" value="1"/>
</dbReference>